<comment type="caution">
    <text evidence="2">The sequence shown here is derived from an EMBL/GenBank/DDBJ whole genome shotgun (WGS) entry which is preliminary data.</text>
</comment>
<dbReference type="AlphaFoldDB" id="W4LQS7"/>
<protein>
    <recommendedName>
        <fullName evidence="1">CRISPR-associated protein Cas6 C-terminal domain-containing protein</fullName>
    </recommendedName>
</protein>
<dbReference type="InterPro" id="IPR019267">
    <property type="entry name" value="CRISPR-assoc_Cas6_C"/>
</dbReference>
<feature type="domain" description="CRISPR-associated protein Cas6 C-terminal" evidence="1">
    <location>
        <begin position="201"/>
        <end position="323"/>
    </location>
</feature>
<keyword evidence="3" id="KW-1185">Reference proteome</keyword>
<dbReference type="Gene3D" id="3.30.70.1900">
    <property type="match status" value="1"/>
</dbReference>
<evidence type="ECO:0000313" key="3">
    <source>
        <dbReference type="Proteomes" id="UP000019140"/>
    </source>
</evidence>
<dbReference type="Proteomes" id="UP000019140">
    <property type="component" value="Unassembled WGS sequence"/>
</dbReference>
<organism evidence="2 3">
    <name type="scientific">Candidatus Entotheonella gemina</name>
    <dbReference type="NCBI Taxonomy" id="1429439"/>
    <lineage>
        <taxon>Bacteria</taxon>
        <taxon>Pseudomonadati</taxon>
        <taxon>Nitrospinota/Tectimicrobiota group</taxon>
        <taxon>Candidatus Tectimicrobiota</taxon>
        <taxon>Candidatus Entotheonellia</taxon>
        <taxon>Candidatus Entotheonellales</taxon>
        <taxon>Candidatus Entotheonellaceae</taxon>
        <taxon>Candidatus Entotheonella</taxon>
    </lineage>
</organism>
<reference evidence="2 3" key="1">
    <citation type="journal article" date="2014" name="Nature">
        <title>An environmental bacterial taxon with a large and distinct metabolic repertoire.</title>
        <authorList>
            <person name="Wilson M.C."/>
            <person name="Mori T."/>
            <person name="Ruckert C."/>
            <person name="Uria A.R."/>
            <person name="Helf M.J."/>
            <person name="Takada K."/>
            <person name="Gernert C."/>
            <person name="Steffens U.A."/>
            <person name="Heycke N."/>
            <person name="Schmitt S."/>
            <person name="Rinke C."/>
            <person name="Helfrich E.J."/>
            <person name="Brachmann A.O."/>
            <person name="Gurgui C."/>
            <person name="Wakimoto T."/>
            <person name="Kracht M."/>
            <person name="Crusemann M."/>
            <person name="Hentschel U."/>
            <person name="Abe I."/>
            <person name="Matsunaga S."/>
            <person name="Kalinowski J."/>
            <person name="Takeyama H."/>
            <person name="Piel J."/>
        </authorList>
    </citation>
    <scope>NUCLEOTIDE SEQUENCE [LARGE SCALE GENOMIC DNA]</scope>
    <source>
        <strain evidence="3">TSY2</strain>
    </source>
</reference>
<proteinExistence type="predicted"/>
<dbReference type="HOGENOM" id="CLU_050021_0_0_7"/>
<sequence>MTEPTVTFDASATAIDHFRLLYCRFTLKATTPLHLPPYKGSAFRGGFGHALKQMACTAPEKICDTCEQPNRCIYAYLFETKIEQTGANEEMIPRPFVLVPPLEAYREYAPGDVMTCDLVLTGDAMEYLPYFIAGLNQLGHQGIGKSMGRYTITAVHCLRPNAPAYELYCGPENRFEDLRAPTTGGELAMQYRDASPQHLTLSLITPTRLKYQGHLLKQAPPFHVIARRLLDRIAELSLFFHDTPLALDIRAWKHASEAIRLVESHVTPYDWERYSSRQRTRMKLGGVVGTATYAGDLAPFLPLLSLGEWLNVGKGATFGLGKYQIADMA</sequence>
<dbReference type="PATRIC" id="fig|1429439.4.peg.6693"/>
<name>W4LQS7_9BACT</name>
<gene>
    <name evidence="2" type="ORF">ETSY2_39730</name>
</gene>
<dbReference type="Pfam" id="PF10040">
    <property type="entry name" value="CRISPR_Cas6"/>
    <property type="match status" value="1"/>
</dbReference>
<dbReference type="EMBL" id="AZHX01001764">
    <property type="protein sequence ID" value="ETX00091.1"/>
    <property type="molecule type" value="Genomic_DNA"/>
</dbReference>
<evidence type="ECO:0000259" key="1">
    <source>
        <dbReference type="Pfam" id="PF10040"/>
    </source>
</evidence>
<evidence type="ECO:0000313" key="2">
    <source>
        <dbReference type="EMBL" id="ETX00091.1"/>
    </source>
</evidence>
<accession>W4LQS7</accession>